<organism evidence="2 3">
    <name type="scientific">Shimia marina</name>
    <dbReference type="NCBI Taxonomy" id="321267"/>
    <lineage>
        <taxon>Bacteria</taxon>
        <taxon>Pseudomonadati</taxon>
        <taxon>Pseudomonadota</taxon>
        <taxon>Alphaproteobacteria</taxon>
        <taxon>Rhodobacterales</taxon>
        <taxon>Roseobacteraceae</taxon>
    </lineage>
</organism>
<gene>
    <name evidence="2" type="ORF">SHM7688_02511</name>
</gene>
<dbReference type="RefSeq" id="WP_058240219.1">
    <property type="nucleotide sequence ID" value="NZ_CYPW01000024.1"/>
</dbReference>
<dbReference type="OrthoDB" id="7871255at2"/>
<protein>
    <submittedName>
        <fullName evidence="2">Uncharacterized protein</fullName>
    </submittedName>
</protein>
<sequence>MRSFLTVFGASLLCSAGVVQAFCDDILATQVLCLTEDADEIKVCVSAHPETESPVLELHVTPQISDGPIYQLAADVPFGMMPGTGGFPWDTYEFSFLHEGGRAVLSVKTPIGSIDTADAEIWLDLFGRGTAPNRTLTCMQPALSAELESLLALRRVSMNAMRTGPSVDSAAFYQPSTPIVGATPYGSYDCREVAGVLSNEGTENGQIALYAAPSEGAAILGYAFPSDLGSAFECVNEAGYAGIIWIDPDKGDGKGGYLSEQDYEARLVACAMASDDWPPNMAYWGNCSSAWVKQSNIAGFGE</sequence>
<dbReference type="Proteomes" id="UP000054823">
    <property type="component" value="Unassembled WGS sequence"/>
</dbReference>
<dbReference type="STRING" id="321267.SHM7688_02511"/>
<feature type="signal peptide" evidence="1">
    <location>
        <begin position="1"/>
        <end position="21"/>
    </location>
</feature>
<proteinExistence type="predicted"/>
<name>A0A0P1FGJ9_9RHOB</name>
<evidence type="ECO:0000256" key="1">
    <source>
        <dbReference type="SAM" id="SignalP"/>
    </source>
</evidence>
<reference evidence="2 3" key="1">
    <citation type="submission" date="2015-09" db="EMBL/GenBank/DDBJ databases">
        <authorList>
            <consortium name="Swine Surveillance"/>
        </authorList>
    </citation>
    <scope>NUCLEOTIDE SEQUENCE [LARGE SCALE GENOMIC DNA]</scope>
    <source>
        <strain evidence="2 3">CECT 7688</strain>
    </source>
</reference>
<feature type="chain" id="PRO_5006062573" evidence="1">
    <location>
        <begin position="22"/>
        <end position="302"/>
    </location>
</feature>
<keyword evidence="1" id="KW-0732">Signal</keyword>
<accession>A0A0P1FGJ9</accession>
<evidence type="ECO:0000313" key="2">
    <source>
        <dbReference type="EMBL" id="CUH53059.1"/>
    </source>
</evidence>
<keyword evidence="3" id="KW-1185">Reference proteome</keyword>
<dbReference type="EMBL" id="CYPW01000024">
    <property type="protein sequence ID" value="CUH53059.1"/>
    <property type="molecule type" value="Genomic_DNA"/>
</dbReference>
<dbReference type="AlphaFoldDB" id="A0A0P1FGJ9"/>
<evidence type="ECO:0000313" key="3">
    <source>
        <dbReference type="Proteomes" id="UP000054823"/>
    </source>
</evidence>